<evidence type="ECO:0000313" key="16">
    <source>
        <dbReference type="EMBL" id="KAK0393683.1"/>
    </source>
</evidence>
<feature type="region of interest" description="Disordered" evidence="12">
    <location>
        <begin position="476"/>
        <end position="506"/>
    </location>
</feature>
<evidence type="ECO:0000259" key="15">
    <source>
        <dbReference type="Pfam" id="PF17655"/>
    </source>
</evidence>
<dbReference type="PANTHER" id="PTHR11767:SF102">
    <property type="entry name" value="INWARDLY RECTIFYING POTASSIUM CHANNEL 1, ISOFORM F"/>
    <property type="match status" value="1"/>
</dbReference>
<evidence type="ECO:0000259" key="14">
    <source>
        <dbReference type="Pfam" id="PF01007"/>
    </source>
</evidence>
<dbReference type="EMBL" id="JAUCMV010000005">
    <property type="protein sequence ID" value="KAK0393683.1"/>
    <property type="molecule type" value="Genomic_DNA"/>
</dbReference>
<evidence type="ECO:0000256" key="9">
    <source>
        <dbReference type="ARBA" id="ARBA00023136"/>
    </source>
</evidence>
<keyword evidence="7 13" id="KW-1133">Transmembrane helix</keyword>
<keyword evidence="9 13" id="KW-0472">Membrane</keyword>
<feature type="domain" description="Inward rectifier potassium channel C-terminal" evidence="15">
    <location>
        <begin position="253"/>
        <end position="390"/>
    </location>
</feature>
<dbReference type="PANTHER" id="PTHR11767">
    <property type="entry name" value="INWARD RECTIFIER POTASSIUM CHANNEL"/>
    <property type="match status" value="1"/>
</dbReference>
<accession>A0AA39GU96</accession>
<dbReference type="InterPro" id="IPR014756">
    <property type="entry name" value="Ig_E-set"/>
</dbReference>
<keyword evidence="17" id="KW-1185">Reference proteome</keyword>
<evidence type="ECO:0000256" key="7">
    <source>
        <dbReference type="ARBA" id="ARBA00022989"/>
    </source>
</evidence>
<dbReference type="AlphaFoldDB" id="A0AA39GU96"/>
<protein>
    <recommendedName>
        <fullName evidence="18">Inward rectifier potassium channel C-terminal domain-containing protein</fullName>
    </recommendedName>
</protein>
<evidence type="ECO:0000256" key="5">
    <source>
        <dbReference type="ARBA" id="ARBA00022882"/>
    </source>
</evidence>
<feature type="domain" description="Potassium channel inwardly rectifying transmembrane" evidence="14">
    <location>
        <begin position="125"/>
        <end position="241"/>
    </location>
</feature>
<proteinExistence type="inferred from homology"/>
<dbReference type="InterPro" id="IPR016449">
    <property type="entry name" value="K_chnl_inward-rec_Kir"/>
</dbReference>
<feature type="transmembrane region" description="Helical" evidence="13">
    <location>
        <begin position="140"/>
        <end position="160"/>
    </location>
</feature>
<dbReference type="Pfam" id="PF17655">
    <property type="entry name" value="IRK_C"/>
    <property type="match status" value="1"/>
</dbReference>
<dbReference type="InterPro" id="IPR041647">
    <property type="entry name" value="IRK_C"/>
</dbReference>
<evidence type="ECO:0000256" key="1">
    <source>
        <dbReference type="ARBA" id="ARBA00004141"/>
    </source>
</evidence>
<keyword evidence="2 11" id="KW-0813">Transport</keyword>
<dbReference type="Pfam" id="PF01007">
    <property type="entry name" value="IRK"/>
    <property type="match status" value="1"/>
</dbReference>
<dbReference type="Gene3D" id="1.10.287.70">
    <property type="match status" value="1"/>
</dbReference>
<organism evidence="16 17">
    <name type="scientific">Steinernema hermaphroditum</name>
    <dbReference type="NCBI Taxonomy" id="289476"/>
    <lineage>
        <taxon>Eukaryota</taxon>
        <taxon>Metazoa</taxon>
        <taxon>Ecdysozoa</taxon>
        <taxon>Nematoda</taxon>
        <taxon>Chromadorea</taxon>
        <taxon>Rhabditida</taxon>
        <taxon>Tylenchina</taxon>
        <taxon>Panagrolaimomorpha</taxon>
        <taxon>Strongyloidoidea</taxon>
        <taxon>Steinernematidae</taxon>
        <taxon>Steinernema</taxon>
    </lineage>
</organism>
<sequence length="598" mass="65610">MTSCCWSRSHFLLPAAPHAEIIGHAHFRSPACQLDCITQSLAVGTVGSSPLPAVGGSCQFLLLLRVSLYAHLCSLRICFSIHFFQKRRRSPVEKKIARRNMPVTQGYIGRLRGGRPSVSYGNIISEWCTALLEMRLQRLAAIYLAWMISTMSVFAVLYYLQALLHGDIQDDGGFWKPCVYNANSFADMLKLSATTQLSYGYVYGPRVLTGECATVALLNTAQIVLAHATAFIVLAVLFSQMMYHLPKKAAPPSFSKHAVVMKRNGKVCLVISIDNVSRTHLAQGKVRMEIISKSAPKESPFSYVKVVQNEEDALRFECSEMHVDCESARIRFGGRCTVTVVHEISRRSPFFPFSKFDGAGTGEFKIVADLKGMRSVLQFRKEYFPSDIIYKEKLFDFEDTAVFASACSDNAPSHWTTGELTPVMAGDNAFSDFNLSGIQKWMAAGGGSLEAKPIDKPSTARTAAILLARISAMREYRRHQSSNREDGDDSAPRDGSTGKMAPHMTGGSCVTSDGKVTGQFPMPVNGSPFTAMTMNNLNSSVDSVVKLAAEKLAILKMKYGLGGKARCSASNAARIAIYELLLSLLEDMADRQPSNSED</sequence>
<dbReference type="GO" id="GO:1990573">
    <property type="term" value="P:potassium ion import across plasma membrane"/>
    <property type="evidence" value="ECO:0007669"/>
    <property type="project" value="TreeGrafter"/>
</dbReference>
<dbReference type="GO" id="GO:0034765">
    <property type="term" value="P:regulation of monoatomic ion transmembrane transport"/>
    <property type="evidence" value="ECO:0007669"/>
    <property type="project" value="TreeGrafter"/>
</dbReference>
<keyword evidence="4 11" id="KW-0812">Transmembrane</keyword>
<keyword evidence="5 11" id="KW-0851">Voltage-gated channel</keyword>
<keyword evidence="10 11" id="KW-0407">Ion channel</keyword>
<name>A0AA39GU96_9BILA</name>
<evidence type="ECO:0000256" key="10">
    <source>
        <dbReference type="ARBA" id="ARBA00023303"/>
    </source>
</evidence>
<evidence type="ECO:0000256" key="8">
    <source>
        <dbReference type="ARBA" id="ARBA00023065"/>
    </source>
</evidence>
<keyword evidence="8 11" id="KW-0406">Ion transport</keyword>
<evidence type="ECO:0000256" key="3">
    <source>
        <dbReference type="ARBA" id="ARBA00022538"/>
    </source>
</evidence>
<evidence type="ECO:0000313" key="17">
    <source>
        <dbReference type="Proteomes" id="UP001175271"/>
    </source>
</evidence>
<keyword evidence="3 11" id="KW-0633">Potassium transport</keyword>
<comment type="caution">
    <text evidence="16">The sequence shown here is derived from an EMBL/GenBank/DDBJ whole genome shotgun (WGS) entry which is preliminary data.</text>
</comment>
<evidence type="ECO:0000256" key="12">
    <source>
        <dbReference type="SAM" id="MobiDB-lite"/>
    </source>
</evidence>
<comment type="subcellular location">
    <subcellularLocation>
        <location evidence="1 11">Membrane</location>
        <topology evidence="1 11">Multi-pass membrane protein</topology>
    </subcellularLocation>
</comment>
<evidence type="ECO:0000256" key="6">
    <source>
        <dbReference type="ARBA" id="ARBA00022958"/>
    </source>
</evidence>
<dbReference type="Gene3D" id="2.60.40.1400">
    <property type="entry name" value="G protein-activated inward rectifier potassium channel 1"/>
    <property type="match status" value="1"/>
</dbReference>
<keyword evidence="6 11" id="KW-0630">Potassium</keyword>
<evidence type="ECO:0000256" key="2">
    <source>
        <dbReference type="ARBA" id="ARBA00022448"/>
    </source>
</evidence>
<gene>
    <name evidence="16" type="ORF">QR680_000351</name>
</gene>
<evidence type="ECO:0008006" key="18">
    <source>
        <dbReference type="Google" id="ProtNLM"/>
    </source>
</evidence>
<evidence type="ECO:0000256" key="13">
    <source>
        <dbReference type="SAM" id="Phobius"/>
    </source>
</evidence>
<dbReference type="GO" id="GO:0005886">
    <property type="term" value="C:plasma membrane"/>
    <property type="evidence" value="ECO:0007669"/>
    <property type="project" value="TreeGrafter"/>
</dbReference>
<dbReference type="InterPro" id="IPR040445">
    <property type="entry name" value="Kir_TM"/>
</dbReference>
<comment type="similarity">
    <text evidence="11">Belongs to the inward rectifier-type potassium channel (TC 1.A.2.1) family.</text>
</comment>
<reference evidence="16" key="1">
    <citation type="submission" date="2023-06" db="EMBL/GenBank/DDBJ databases">
        <title>Genomic analysis of the entomopathogenic nematode Steinernema hermaphroditum.</title>
        <authorList>
            <person name="Schwarz E.M."/>
            <person name="Heppert J.K."/>
            <person name="Baniya A."/>
            <person name="Schwartz H.T."/>
            <person name="Tan C.-H."/>
            <person name="Antoshechkin I."/>
            <person name="Sternberg P.W."/>
            <person name="Goodrich-Blair H."/>
            <person name="Dillman A.R."/>
        </authorList>
    </citation>
    <scope>NUCLEOTIDE SEQUENCE</scope>
    <source>
        <strain evidence="16">PS9179</strain>
        <tissue evidence="16">Whole animal</tissue>
    </source>
</reference>
<evidence type="ECO:0000256" key="11">
    <source>
        <dbReference type="RuleBase" id="RU003822"/>
    </source>
</evidence>
<dbReference type="SUPFAM" id="SSF81296">
    <property type="entry name" value="E set domains"/>
    <property type="match status" value="1"/>
</dbReference>
<dbReference type="GO" id="GO:0034702">
    <property type="term" value="C:monoatomic ion channel complex"/>
    <property type="evidence" value="ECO:0007669"/>
    <property type="project" value="UniProtKB-KW"/>
</dbReference>
<evidence type="ECO:0000256" key="4">
    <source>
        <dbReference type="ARBA" id="ARBA00022692"/>
    </source>
</evidence>
<dbReference type="Proteomes" id="UP001175271">
    <property type="component" value="Unassembled WGS sequence"/>
</dbReference>
<feature type="transmembrane region" description="Helical" evidence="13">
    <location>
        <begin position="216"/>
        <end position="238"/>
    </location>
</feature>
<dbReference type="GO" id="GO:0005242">
    <property type="term" value="F:inward rectifier potassium channel activity"/>
    <property type="evidence" value="ECO:0007669"/>
    <property type="project" value="InterPro"/>
</dbReference>
<dbReference type="InterPro" id="IPR013518">
    <property type="entry name" value="K_chnl_inward-rec_Kir_cyto"/>
</dbReference>